<dbReference type="Gene3D" id="3.30.70.100">
    <property type="match status" value="1"/>
</dbReference>
<evidence type="ECO:0000256" key="7">
    <source>
        <dbReference type="ARBA" id="ARBA00022723"/>
    </source>
</evidence>
<evidence type="ECO:0000256" key="9">
    <source>
        <dbReference type="ARBA" id="ARBA00022840"/>
    </source>
</evidence>
<dbReference type="CDD" id="cd00371">
    <property type="entry name" value="HMA"/>
    <property type="match status" value="1"/>
</dbReference>
<dbReference type="InterPro" id="IPR023298">
    <property type="entry name" value="ATPase_P-typ_TM_dom_sf"/>
</dbReference>
<evidence type="ECO:0000256" key="11">
    <source>
        <dbReference type="ARBA" id="ARBA00022967"/>
    </source>
</evidence>
<protein>
    <submittedName>
        <fullName evidence="17">Putative heavy metal translocating P-type ATPase</fullName>
        <ecNumber evidence="17">3.6.3.-</ecNumber>
    </submittedName>
</protein>
<keyword evidence="12 15" id="KW-1133">Transmembrane helix</keyword>
<gene>
    <name evidence="17" type="primary">copa3</name>
    <name evidence="17" type="ORF">PNK_0960</name>
</gene>
<evidence type="ECO:0000256" key="6">
    <source>
        <dbReference type="ARBA" id="ARBA00022692"/>
    </source>
</evidence>
<dbReference type="SUPFAM" id="SSF81665">
    <property type="entry name" value="Calcium ATPase, transmembrane domain M"/>
    <property type="match status" value="1"/>
</dbReference>
<evidence type="ECO:0000256" key="15">
    <source>
        <dbReference type="RuleBase" id="RU362081"/>
    </source>
</evidence>
<dbReference type="EC" id="3.6.3.-" evidence="17"/>
<dbReference type="Proteomes" id="UP000069902">
    <property type="component" value="Chromosome cPNK"/>
</dbReference>
<dbReference type="SFLD" id="SFLDG00002">
    <property type="entry name" value="C1.7:_P-type_atpase_like"/>
    <property type="match status" value="1"/>
</dbReference>
<dbReference type="PRINTS" id="PR00943">
    <property type="entry name" value="CUATPASE"/>
</dbReference>
<dbReference type="PANTHER" id="PTHR43520">
    <property type="entry name" value="ATP7, ISOFORM B"/>
    <property type="match status" value="1"/>
</dbReference>
<evidence type="ECO:0000256" key="4">
    <source>
        <dbReference type="ARBA" id="ARBA00022475"/>
    </source>
</evidence>
<keyword evidence="3" id="KW-0813">Transport</keyword>
<dbReference type="InterPro" id="IPR008250">
    <property type="entry name" value="ATPase_P-typ_transduc_dom_A_sf"/>
</dbReference>
<dbReference type="InterPro" id="IPR001757">
    <property type="entry name" value="P_typ_ATPase"/>
</dbReference>
<dbReference type="GO" id="GO:0005886">
    <property type="term" value="C:plasma membrane"/>
    <property type="evidence" value="ECO:0007669"/>
    <property type="project" value="UniProtKB-SubCell"/>
</dbReference>
<comment type="similarity">
    <text evidence="2 15">Belongs to the cation transport ATPase (P-type) (TC 3.A.3) family. Type IB subfamily.</text>
</comment>
<name>A0A0U5J975_9BACT</name>
<reference evidence="18" key="1">
    <citation type="submission" date="2015-09" db="EMBL/GenBank/DDBJ databases">
        <authorList>
            <person name="Bertelli C."/>
        </authorList>
    </citation>
    <scope>NUCLEOTIDE SEQUENCE [LARGE SCALE GENOMIC DNA]</scope>
    <source>
        <strain evidence="18">KNic</strain>
    </source>
</reference>
<sequence>MSVEQSISSECTLCQSPLLASSYRDGELPFCCAGCQAVYQILASQEALVNPQEHPLFQQALRSGLIANPALLEQIRQNKEEAQEGNSEKLHLEIQDMWCPSCAQVICLTLLKEAGIRRCAVDYTTDLASIEYAPCSISKEKILRLITQLGYRPAFLHDPRQQAVSRTLSLRMVIAAFFSMNIMMFAYPIYASYFYDDTDGYPTLFAWLSLLGSLPVLTYSAWPIWRRFYTGARVGLWGMESLVVLGVAAATGLSIYELWRGSPYVYFDSMTVIIVFVLLGKMIESKAKFSAKDSLLHLTRALPRRGRKRLKSGQGQFVPLKEIQIGDCLIVLSGEKIVLDGLVEEGEGICDESLMTGESLPVSKRPGLSVLAGTVLQQGHLVVKVTATAEETALFHIIEMVEHDIGHKSHYVRAVDPIVKWFVPFVLALAVGVCAYCLAFDVSDQGQTSLQTGIIRAVSVLLISCPCAIGIAAPLAESQLLNALAKLGIIVRNRGSLAFLGKETTVVCDKTGTITEGKYTVLNGLETLSFEEKRLLKSLVSCSNHPVSAAIDRSLLCPAMSIEKKEEVIGRGIKGEQGLSVYLLGSATFLEQQGITILPCSDNAQAEAQTVVFFARDNKCLAAIRLGDRIRPEAKQLVQTLSDAKVLLVSGDASQAVEQVARTCGFHAWHAGCHPLQKRDLIDKLKKNDEIVAMIGDGINDAPALTASHIGIAVMSATDISIQVSDLLLTTDRLQAISTLRKMAKKGQSIIKQNLFWAFFYNCVGLALALSGALTPLFAAFAMVASSLIVLFNAKRI</sequence>
<keyword evidence="17" id="KW-0378">Hydrolase</keyword>
<dbReference type="InterPro" id="IPR044492">
    <property type="entry name" value="P_typ_ATPase_HD_dom"/>
</dbReference>
<keyword evidence="18" id="KW-1185">Reference proteome</keyword>
<evidence type="ECO:0000256" key="8">
    <source>
        <dbReference type="ARBA" id="ARBA00022741"/>
    </source>
</evidence>
<evidence type="ECO:0000259" key="16">
    <source>
        <dbReference type="PROSITE" id="PS50846"/>
    </source>
</evidence>
<keyword evidence="14 15" id="KW-0472">Membrane</keyword>
<dbReference type="InterPro" id="IPR036163">
    <property type="entry name" value="HMA_dom_sf"/>
</dbReference>
<keyword evidence="4 15" id="KW-1003">Cell membrane</keyword>
<dbReference type="Pfam" id="PF00122">
    <property type="entry name" value="E1-E2_ATPase"/>
    <property type="match status" value="1"/>
</dbReference>
<keyword evidence="5" id="KW-0597">Phosphoprotein</keyword>
<dbReference type="Gene3D" id="3.40.1110.10">
    <property type="entry name" value="Calcium-transporting ATPase, cytoplasmic domain N"/>
    <property type="match status" value="1"/>
</dbReference>
<dbReference type="EMBL" id="LN879502">
    <property type="protein sequence ID" value="CUI16585.1"/>
    <property type="molecule type" value="Genomic_DNA"/>
</dbReference>
<dbReference type="InterPro" id="IPR023299">
    <property type="entry name" value="ATPase_P-typ_cyto_dom_N"/>
</dbReference>
<dbReference type="InterPro" id="IPR018303">
    <property type="entry name" value="ATPase_P-typ_P_site"/>
</dbReference>
<dbReference type="Pfam" id="PF00403">
    <property type="entry name" value="HMA"/>
    <property type="match status" value="1"/>
</dbReference>
<dbReference type="Gene3D" id="3.40.50.1000">
    <property type="entry name" value="HAD superfamily/HAD-like"/>
    <property type="match status" value="1"/>
</dbReference>
<feature type="transmembrane region" description="Helical" evidence="15">
    <location>
        <begin position="454"/>
        <end position="476"/>
    </location>
</feature>
<feature type="transmembrane region" description="Helical" evidence="15">
    <location>
        <begin position="264"/>
        <end position="283"/>
    </location>
</feature>
<feature type="transmembrane region" description="Helical" evidence="15">
    <location>
        <begin position="755"/>
        <end position="771"/>
    </location>
</feature>
<evidence type="ECO:0000313" key="18">
    <source>
        <dbReference type="Proteomes" id="UP000069902"/>
    </source>
</evidence>
<dbReference type="NCBIfam" id="TIGR01494">
    <property type="entry name" value="ATPase_P-type"/>
    <property type="match status" value="1"/>
</dbReference>
<keyword evidence="10" id="KW-0460">Magnesium</keyword>
<dbReference type="GO" id="GO:0016887">
    <property type="term" value="F:ATP hydrolysis activity"/>
    <property type="evidence" value="ECO:0007669"/>
    <property type="project" value="InterPro"/>
</dbReference>
<dbReference type="GO" id="GO:0005524">
    <property type="term" value="F:ATP binding"/>
    <property type="evidence" value="ECO:0007669"/>
    <property type="project" value="UniProtKB-UniRule"/>
</dbReference>
<dbReference type="PROSITE" id="PS01047">
    <property type="entry name" value="HMA_1"/>
    <property type="match status" value="1"/>
</dbReference>
<dbReference type="SUPFAM" id="SSF55008">
    <property type="entry name" value="HMA, heavy metal-associated domain"/>
    <property type="match status" value="1"/>
</dbReference>
<dbReference type="KEGG" id="pnl:PNK_0960"/>
<dbReference type="Pfam" id="PF00702">
    <property type="entry name" value="Hydrolase"/>
    <property type="match status" value="1"/>
</dbReference>
<dbReference type="SUPFAM" id="SSF81653">
    <property type="entry name" value="Calcium ATPase, transduction domain A"/>
    <property type="match status" value="1"/>
</dbReference>
<evidence type="ECO:0000256" key="2">
    <source>
        <dbReference type="ARBA" id="ARBA00006024"/>
    </source>
</evidence>
<dbReference type="InterPro" id="IPR027256">
    <property type="entry name" value="P-typ_ATPase_IB"/>
</dbReference>
<dbReference type="STRING" id="389348.PNK_0960"/>
<accession>A0A0U5J975</accession>
<dbReference type="InterPro" id="IPR023214">
    <property type="entry name" value="HAD_sf"/>
</dbReference>
<comment type="subcellular location">
    <subcellularLocation>
        <location evidence="1">Cell membrane</location>
        <topology evidence="1">Multi-pass membrane protein</topology>
    </subcellularLocation>
</comment>
<dbReference type="PROSITE" id="PS00154">
    <property type="entry name" value="ATPASE_E1_E2"/>
    <property type="match status" value="1"/>
</dbReference>
<feature type="transmembrane region" description="Helical" evidence="15">
    <location>
        <begin position="777"/>
        <end position="794"/>
    </location>
</feature>
<dbReference type="GO" id="GO:0005507">
    <property type="term" value="F:copper ion binding"/>
    <property type="evidence" value="ECO:0007669"/>
    <property type="project" value="TreeGrafter"/>
</dbReference>
<dbReference type="GO" id="GO:0055070">
    <property type="term" value="P:copper ion homeostasis"/>
    <property type="evidence" value="ECO:0007669"/>
    <property type="project" value="TreeGrafter"/>
</dbReference>
<dbReference type="PANTHER" id="PTHR43520:SF5">
    <property type="entry name" value="CATION-TRANSPORTING P-TYPE ATPASE-RELATED"/>
    <property type="match status" value="1"/>
</dbReference>
<organism evidence="17 18">
    <name type="scientific">Candidatus Protochlamydia naegleriophila</name>
    <dbReference type="NCBI Taxonomy" id="389348"/>
    <lineage>
        <taxon>Bacteria</taxon>
        <taxon>Pseudomonadati</taxon>
        <taxon>Chlamydiota</taxon>
        <taxon>Chlamydiia</taxon>
        <taxon>Parachlamydiales</taxon>
        <taxon>Parachlamydiaceae</taxon>
        <taxon>Candidatus Protochlamydia</taxon>
    </lineage>
</organism>
<feature type="transmembrane region" description="Helical" evidence="15">
    <location>
        <begin position="418"/>
        <end position="442"/>
    </location>
</feature>
<proteinExistence type="inferred from homology"/>
<dbReference type="AlphaFoldDB" id="A0A0U5J975"/>
<keyword evidence="8 15" id="KW-0547">Nucleotide-binding</keyword>
<dbReference type="InterPro" id="IPR006121">
    <property type="entry name" value="HMA_dom"/>
</dbReference>
<dbReference type="NCBIfam" id="TIGR01511">
    <property type="entry name" value="ATPase-IB1_Cu"/>
    <property type="match status" value="1"/>
</dbReference>
<feature type="transmembrane region" description="Helical" evidence="15">
    <location>
        <begin position="234"/>
        <end position="258"/>
    </location>
</feature>
<feature type="domain" description="HMA" evidence="16">
    <location>
        <begin position="88"/>
        <end position="154"/>
    </location>
</feature>
<evidence type="ECO:0000256" key="10">
    <source>
        <dbReference type="ARBA" id="ARBA00022842"/>
    </source>
</evidence>
<dbReference type="InParanoid" id="A0A0U5J975"/>
<evidence type="ECO:0000313" key="17">
    <source>
        <dbReference type="EMBL" id="CUI16585.1"/>
    </source>
</evidence>
<keyword evidence="7 15" id="KW-0479">Metal-binding</keyword>
<evidence type="ECO:0000256" key="1">
    <source>
        <dbReference type="ARBA" id="ARBA00004651"/>
    </source>
</evidence>
<dbReference type="SFLD" id="SFLDS00003">
    <property type="entry name" value="Haloacid_Dehalogenase"/>
    <property type="match status" value="1"/>
</dbReference>
<dbReference type="RefSeq" id="WP_231909300.1">
    <property type="nucleotide sequence ID" value="NZ_LN879502.1"/>
</dbReference>
<dbReference type="PATRIC" id="fig|389348.3.peg.1057"/>
<evidence type="ECO:0000256" key="12">
    <source>
        <dbReference type="ARBA" id="ARBA00022989"/>
    </source>
</evidence>
<evidence type="ECO:0000256" key="5">
    <source>
        <dbReference type="ARBA" id="ARBA00022553"/>
    </source>
</evidence>
<dbReference type="PROSITE" id="PS50846">
    <property type="entry name" value="HMA_2"/>
    <property type="match status" value="1"/>
</dbReference>
<dbReference type="SUPFAM" id="SSF56784">
    <property type="entry name" value="HAD-like"/>
    <property type="match status" value="1"/>
</dbReference>
<dbReference type="Gene3D" id="2.70.150.10">
    <property type="entry name" value="Calcium-transporting ATPase, cytoplasmic transduction domain A"/>
    <property type="match status" value="1"/>
</dbReference>
<keyword evidence="6 15" id="KW-0812">Transmembrane</keyword>
<dbReference type="PRINTS" id="PR00119">
    <property type="entry name" value="CATATPASE"/>
</dbReference>
<dbReference type="InterPro" id="IPR059000">
    <property type="entry name" value="ATPase_P-type_domA"/>
</dbReference>
<evidence type="ECO:0000256" key="13">
    <source>
        <dbReference type="ARBA" id="ARBA00023065"/>
    </source>
</evidence>
<keyword evidence="9 15" id="KW-0067">ATP-binding</keyword>
<keyword evidence="11" id="KW-1278">Translocase</keyword>
<feature type="transmembrane region" description="Helical" evidence="15">
    <location>
        <begin position="168"/>
        <end position="190"/>
    </location>
</feature>
<dbReference type="NCBIfam" id="TIGR01525">
    <property type="entry name" value="ATPase-IB_hvy"/>
    <property type="match status" value="1"/>
</dbReference>
<evidence type="ECO:0000256" key="3">
    <source>
        <dbReference type="ARBA" id="ARBA00022448"/>
    </source>
</evidence>
<dbReference type="InterPro" id="IPR017969">
    <property type="entry name" value="Heavy-metal-associated_CS"/>
</dbReference>
<evidence type="ECO:0000256" key="14">
    <source>
        <dbReference type="ARBA" id="ARBA00023136"/>
    </source>
</evidence>
<dbReference type="SFLD" id="SFLDF00027">
    <property type="entry name" value="p-type_atpase"/>
    <property type="match status" value="1"/>
</dbReference>
<dbReference type="GO" id="GO:0043682">
    <property type="term" value="F:P-type divalent copper transporter activity"/>
    <property type="evidence" value="ECO:0007669"/>
    <property type="project" value="TreeGrafter"/>
</dbReference>
<dbReference type="InterPro" id="IPR036412">
    <property type="entry name" value="HAD-like_sf"/>
</dbReference>
<feature type="transmembrane region" description="Helical" evidence="15">
    <location>
        <begin position="202"/>
        <end position="222"/>
    </location>
</feature>
<keyword evidence="13" id="KW-0406">Ion transport</keyword>